<evidence type="ECO:0000259" key="2">
    <source>
        <dbReference type="Pfam" id="PF00561"/>
    </source>
</evidence>
<dbReference type="PRINTS" id="PR00412">
    <property type="entry name" value="EPOXHYDRLASE"/>
</dbReference>
<dbReference type="EMBL" id="ARYL01000039">
    <property type="protein sequence ID" value="KDA01012.1"/>
    <property type="molecule type" value="Genomic_DNA"/>
</dbReference>
<reference evidence="3 4" key="1">
    <citation type="journal article" date="2014" name="Antonie Van Leeuwenhoek">
        <title>Hyphomonas beringensis sp. nov. and Hyphomonas chukchiensis sp. nov., isolated from surface seawater of the Bering Sea and Chukchi Sea.</title>
        <authorList>
            <person name="Li C."/>
            <person name="Lai Q."/>
            <person name="Li G."/>
            <person name="Dong C."/>
            <person name="Wang J."/>
            <person name="Liao Y."/>
            <person name="Shao Z."/>
        </authorList>
    </citation>
    <scope>NUCLEOTIDE SEQUENCE [LARGE SCALE GENOMIC DNA]</scope>
    <source>
        <strain evidence="3 4">SCH89</strain>
    </source>
</reference>
<sequence length="320" mass="35849">MSWPGVTQRRIATNGIELNIAEAGEGPLVLLVHGFPESWYSWRHQFKPLADAGYHVVAPDMRGYGKSDKPEAIEAYNQVEVVNDIVDLIPALGYETAVVIGHDWGAPTAWATALHHPDKVRAVGAMSVPFLPRSPVPPMAMLREMYKGQFFYQLYFYEPGVAEAEFESDIRTALRKFLVMAGGETDLTKLAPKAEDDDMFSSLPYPETLPDWISEQDLDFYEAEFKRSGMRGPLNYYRNHDLTWKMTEGAPSTISQPAFFVAGTNDGVIMMAEEALKIMPMFVTDLRINKLIPGAGHWTQQEAPEAVNETILDFLKELDG</sequence>
<accession>A0A059G2C6</accession>
<dbReference type="InterPro" id="IPR000073">
    <property type="entry name" value="AB_hydrolase_1"/>
</dbReference>
<keyword evidence="4" id="KW-1185">Reference proteome</keyword>
<keyword evidence="1 3" id="KW-0378">Hydrolase</keyword>
<protein>
    <submittedName>
        <fullName evidence="3">Putative epoxide hydrolase</fullName>
    </submittedName>
</protein>
<comment type="caution">
    <text evidence="3">The sequence shown here is derived from an EMBL/GenBank/DDBJ whole genome shotgun (WGS) entry which is preliminary data.</text>
</comment>
<organism evidence="3 4">
    <name type="scientific">Hyphomonas oceanitis SCH89</name>
    <dbReference type="NCBI Taxonomy" id="1280953"/>
    <lineage>
        <taxon>Bacteria</taxon>
        <taxon>Pseudomonadati</taxon>
        <taxon>Pseudomonadota</taxon>
        <taxon>Alphaproteobacteria</taxon>
        <taxon>Hyphomonadales</taxon>
        <taxon>Hyphomonadaceae</taxon>
        <taxon>Hyphomonas</taxon>
    </lineage>
</organism>
<dbReference type="SUPFAM" id="SSF53474">
    <property type="entry name" value="alpha/beta-Hydrolases"/>
    <property type="match status" value="1"/>
</dbReference>
<dbReference type="GO" id="GO:0016787">
    <property type="term" value="F:hydrolase activity"/>
    <property type="evidence" value="ECO:0007669"/>
    <property type="project" value="UniProtKB-KW"/>
</dbReference>
<dbReference type="AlphaFoldDB" id="A0A059G2C6"/>
<dbReference type="STRING" id="1280953.HOC_17711"/>
<dbReference type="RefSeq" id="WP_035541051.1">
    <property type="nucleotide sequence ID" value="NZ_ARYL01000039.1"/>
</dbReference>
<feature type="domain" description="AB hydrolase-1" evidence="2">
    <location>
        <begin position="27"/>
        <end position="303"/>
    </location>
</feature>
<dbReference type="PRINTS" id="PR00111">
    <property type="entry name" value="ABHYDROLASE"/>
</dbReference>
<dbReference type="PATRIC" id="fig|1280953.3.peg.3545"/>
<dbReference type="PANTHER" id="PTHR43329">
    <property type="entry name" value="EPOXIDE HYDROLASE"/>
    <property type="match status" value="1"/>
</dbReference>
<gene>
    <name evidence="3" type="ORF">HOC_17711</name>
</gene>
<proteinExistence type="predicted"/>
<dbReference type="Proteomes" id="UP000024942">
    <property type="component" value="Unassembled WGS sequence"/>
</dbReference>
<evidence type="ECO:0000256" key="1">
    <source>
        <dbReference type="ARBA" id="ARBA00022801"/>
    </source>
</evidence>
<dbReference type="eggNOG" id="COG0596">
    <property type="taxonomic scope" value="Bacteria"/>
</dbReference>
<dbReference type="OrthoDB" id="9804723at2"/>
<dbReference type="Pfam" id="PF00561">
    <property type="entry name" value="Abhydrolase_1"/>
    <property type="match status" value="1"/>
</dbReference>
<dbReference type="InterPro" id="IPR000639">
    <property type="entry name" value="Epox_hydrolase-like"/>
</dbReference>
<evidence type="ECO:0000313" key="3">
    <source>
        <dbReference type="EMBL" id="KDA01012.1"/>
    </source>
</evidence>
<dbReference type="Gene3D" id="3.40.50.1820">
    <property type="entry name" value="alpha/beta hydrolase"/>
    <property type="match status" value="1"/>
</dbReference>
<name>A0A059G2C6_9PROT</name>
<dbReference type="InterPro" id="IPR029058">
    <property type="entry name" value="AB_hydrolase_fold"/>
</dbReference>
<evidence type="ECO:0000313" key="4">
    <source>
        <dbReference type="Proteomes" id="UP000024942"/>
    </source>
</evidence>